<dbReference type="EMBL" id="JANAVB010014796">
    <property type="protein sequence ID" value="KAJ6833892.1"/>
    <property type="molecule type" value="Genomic_DNA"/>
</dbReference>
<dbReference type="AlphaFoldDB" id="A0AAX6GZC6"/>
<evidence type="ECO:0000313" key="2">
    <source>
        <dbReference type="EMBL" id="KAJ6833892.1"/>
    </source>
</evidence>
<feature type="compositionally biased region" description="Basic and acidic residues" evidence="1">
    <location>
        <begin position="60"/>
        <end position="71"/>
    </location>
</feature>
<comment type="caution">
    <text evidence="2">The sequence shown here is derived from an EMBL/GenBank/DDBJ whole genome shotgun (WGS) entry which is preliminary data.</text>
</comment>
<accession>A0AAX6GZC6</accession>
<evidence type="ECO:0000256" key="1">
    <source>
        <dbReference type="SAM" id="MobiDB-lite"/>
    </source>
</evidence>
<organism evidence="2 3">
    <name type="scientific">Iris pallida</name>
    <name type="common">Sweet iris</name>
    <dbReference type="NCBI Taxonomy" id="29817"/>
    <lineage>
        <taxon>Eukaryota</taxon>
        <taxon>Viridiplantae</taxon>
        <taxon>Streptophyta</taxon>
        <taxon>Embryophyta</taxon>
        <taxon>Tracheophyta</taxon>
        <taxon>Spermatophyta</taxon>
        <taxon>Magnoliopsida</taxon>
        <taxon>Liliopsida</taxon>
        <taxon>Asparagales</taxon>
        <taxon>Iridaceae</taxon>
        <taxon>Iridoideae</taxon>
        <taxon>Irideae</taxon>
        <taxon>Iris</taxon>
    </lineage>
</organism>
<keyword evidence="3" id="KW-1185">Reference proteome</keyword>
<proteinExistence type="predicted"/>
<reference evidence="2" key="1">
    <citation type="journal article" date="2023" name="GigaByte">
        <title>Genome assembly of the bearded iris, Iris pallida Lam.</title>
        <authorList>
            <person name="Bruccoleri R.E."/>
            <person name="Oakeley E.J."/>
            <person name="Faust A.M.E."/>
            <person name="Altorfer M."/>
            <person name="Dessus-Babus S."/>
            <person name="Burckhardt D."/>
            <person name="Oertli M."/>
            <person name="Naumann U."/>
            <person name="Petersen F."/>
            <person name="Wong J."/>
        </authorList>
    </citation>
    <scope>NUCLEOTIDE SEQUENCE</scope>
    <source>
        <strain evidence="2">GSM-AAB239-AS_SAM_17_03QT</strain>
    </source>
</reference>
<feature type="region of interest" description="Disordered" evidence="1">
    <location>
        <begin position="37"/>
        <end position="71"/>
    </location>
</feature>
<protein>
    <submittedName>
        <fullName evidence="2">Basic proline-rich protein-like</fullName>
    </submittedName>
</protein>
<gene>
    <name evidence="2" type="ORF">M6B38_336720</name>
</gene>
<reference evidence="2" key="2">
    <citation type="submission" date="2023-04" db="EMBL/GenBank/DDBJ databases">
        <authorList>
            <person name="Bruccoleri R.E."/>
            <person name="Oakeley E.J."/>
            <person name="Faust A.-M."/>
            <person name="Dessus-Babus S."/>
            <person name="Altorfer M."/>
            <person name="Burckhardt D."/>
            <person name="Oertli M."/>
            <person name="Naumann U."/>
            <person name="Petersen F."/>
            <person name="Wong J."/>
        </authorList>
    </citation>
    <scope>NUCLEOTIDE SEQUENCE</scope>
    <source>
        <strain evidence="2">GSM-AAB239-AS_SAM_17_03QT</strain>
        <tissue evidence="2">Leaf</tissue>
    </source>
</reference>
<dbReference type="Proteomes" id="UP001140949">
    <property type="component" value="Unassembled WGS sequence"/>
</dbReference>
<sequence>MRAEDSPGTGWRLADMRNDREGQGGIVRWRVAWGTPTRGRRSARSWRSGLADGGLWHGRSTGDTRRQRVEL</sequence>
<evidence type="ECO:0000313" key="3">
    <source>
        <dbReference type="Proteomes" id="UP001140949"/>
    </source>
</evidence>
<name>A0AAX6GZC6_IRIPA</name>